<proteinExistence type="predicted"/>
<dbReference type="SUPFAM" id="SSF55729">
    <property type="entry name" value="Acyl-CoA N-acyltransferases (Nat)"/>
    <property type="match status" value="1"/>
</dbReference>
<organism evidence="3 4">
    <name type="scientific">Staphylococcus lugdunensis</name>
    <dbReference type="NCBI Taxonomy" id="28035"/>
    <lineage>
        <taxon>Bacteria</taxon>
        <taxon>Bacillati</taxon>
        <taxon>Bacillota</taxon>
        <taxon>Bacilli</taxon>
        <taxon>Bacillales</taxon>
        <taxon>Staphylococcaceae</taxon>
        <taxon>Staphylococcus</taxon>
    </lineage>
</organism>
<keyword evidence="1 3" id="KW-0808">Transferase</keyword>
<dbReference type="InterPro" id="IPR000182">
    <property type="entry name" value="GNAT_dom"/>
</dbReference>
<evidence type="ECO:0000259" key="2">
    <source>
        <dbReference type="PROSITE" id="PS51186"/>
    </source>
</evidence>
<dbReference type="RefSeq" id="WP_002492187.1">
    <property type="nucleotide sequence ID" value="NZ_AP021848.1"/>
</dbReference>
<dbReference type="Pfam" id="PF00583">
    <property type="entry name" value="Acetyltransf_1"/>
    <property type="match status" value="1"/>
</dbReference>
<dbReference type="GO" id="GO:0008080">
    <property type="term" value="F:N-acetyltransferase activity"/>
    <property type="evidence" value="ECO:0007669"/>
    <property type="project" value="InterPro"/>
</dbReference>
<accession>A0A4Q9WAM5</accession>
<evidence type="ECO:0000256" key="1">
    <source>
        <dbReference type="ARBA" id="ARBA00022679"/>
    </source>
</evidence>
<dbReference type="GeneID" id="58090632"/>
<dbReference type="PROSITE" id="PS51186">
    <property type="entry name" value="GNAT"/>
    <property type="match status" value="1"/>
</dbReference>
<gene>
    <name evidence="3" type="ORF">EQ812_04845</name>
</gene>
<dbReference type="AlphaFoldDB" id="A0A4Q9WAM5"/>
<dbReference type="EMBL" id="SCHB01000003">
    <property type="protein sequence ID" value="TBW72310.1"/>
    <property type="molecule type" value="Genomic_DNA"/>
</dbReference>
<dbReference type="InterPro" id="IPR016181">
    <property type="entry name" value="Acyl_CoA_acyltransferase"/>
</dbReference>
<dbReference type="PANTHER" id="PTHR13947">
    <property type="entry name" value="GNAT FAMILY N-ACETYLTRANSFERASE"/>
    <property type="match status" value="1"/>
</dbReference>
<name>A0A4Q9WAM5_STALU</name>
<dbReference type="Proteomes" id="UP000293637">
    <property type="component" value="Unassembled WGS sequence"/>
</dbReference>
<dbReference type="InterPro" id="IPR050769">
    <property type="entry name" value="NAT_camello-type"/>
</dbReference>
<evidence type="ECO:0000313" key="3">
    <source>
        <dbReference type="EMBL" id="TBW72310.1"/>
    </source>
</evidence>
<dbReference type="PANTHER" id="PTHR13947:SF37">
    <property type="entry name" value="LD18367P"/>
    <property type="match status" value="1"/>
</dbReference>
<dbReference type="CDD" id="cd04301">
    <property type="entry name" value="NAT_SF"/>
    <property type="match status" value="1"/>
</dbReference>
<dbReference type="Gene3D" id="3.40.630.30">
    <property type="match status" value="1"/>
</dbReference>
<sequence>MQVYLSTLTEVDYTQTLEKIEQSYTENPKKGKAKRALVARLRQSPSYQYELEVIAKDEAAVVVGHVMLSKINIVAQDAKYPALELASLSVDPEVRAQGIGKALVNAVEERARAENFNTIIVSGAPDYFEQLGYEKAEIYDIYSDESTLEQLQVKFLWDQLTDYPHGKVKDADVV</sequence>
<reference evidence="3 4" key="1">
    <citation type="journal article" date="2019" name="Sci. Transl. Med.">
        <title>Quorum sensing between bacterial species on the skin protects against epidermal injury in atopic dermatitis.</title>
        <authorList>
            <person name="Williams M.R."/>
        </authorList>
    </citation>
    <scope>NUCLEOTIDE SEQUENCE [LARGE SCALE GENOMIC DNA]</scope>
    <source>
        <strain evidence="3 4">E7</strain>
    </source>
</reference>
<comment type="caution">
    <text evidence="3">The sequence shown here is derived from an EMBL/GenBank/DDBJ whole genome shotgun (WGS) entry which is preliminary data.</text>
</comment>
<feature type="domain" description="N-acetyltransferase" evidence="2">
    <location>
        <begin position="3"/>
        <end position="154"/>
    </location>
</feature>
<protein>
    <submittedName>
        <fullName evidence="3">N-acetyltransferase</fullName>
    </submittedName>
</protein>
<evidence type="ECO:0000313" key="4">
    <source>
        <dbReference type="Proteomes" id="UP000293637"/>
    </source>
</evidence>